<dbReference type="Proteomes" id="UP000244336">
    <property type="component" value="Chromosome 6"/>
</dbReference>
<accession>A0A2T7D295</accession>
<gene>
    <name evidence="2" type="ORF">GQ55_6G001900</name>
</gene>
<dbReference type="Gramene" id="PUZ49726">
    <property type="protein sequence ID" value="PUZ49726"/>
    <property type="gene ID" value="GQ55_6G001900"/>
</dbReference>
<sequence>MYCSHDGVVPCAVDGDRGEHDGDAEEEHDERCEVDEHRLGAVLGQAQGRALQEGELLEEAELRGADGEREDEEAADRVPWHGPAPGGRRGARVEEGEEARGPLERVEGDGGDADPGVERVEVGDAALDVELEDRVDAEGAGGEARGVQRQVRLLPGVAGEREGAVAQDGLAAEDDGAEEHEHGVDVEDELLVVEGAEGQAAAEVDAPEQHQHGGGHGQEVRHQRARVRLLGRRRRGPLHLHVHVHVRVDGAGREARKEAVRLGSWASGLQEIMESS</sequence>
<evidence type="ECO:0000313" key="2">
    <source>
        <dbReference type="EMBL" id="PUZ49726.1"/>
    </source>
</evidence>
<protein>
    <submittedName>
        <fullName evidence="2">Uncharacterized protein</fullName>
    </submittedName>
</protein>
<evidence type="ECO:0000313" key="3">
    <source>
        <dbReference type="Proteomes" id="UP000244336"/>
    </source>
</evidence>
<name>A0A2T7D295_9POAL</name>
<keyword evidence="3" id="KW-1185">Reference proteome</keyword>
<proteinExistence type="predicted"/>
<feature type="region of interest" description="Disordered" evidence="1">
    <location>
        <begin position="199"/>
        <end position="223"/>
    </location>
</feature>
<feature type="compositionally biased region" description="Basic and acidic residues" evidence="1">
    <location>
        <begin position="91"/>
        <end position="108"/>
    </location>
</feature>
<dbReference type="EMBL" id="CM009754">
    <property type="protein sequence ID" value="PUZ49726.1"/>
    <property type="molecule type" value="Genomic_DNA"/>
</dbReference>
<reference evidence="2 3" key="1">
    <citation type="submission" date="2018-04" db="EMBL/GenBank/DDBJ databases">
        <title>WGS assembly of Panicum hallii var. hallii HAL2.</title>
        <authorList>
            <person name="Lovell J."/>
            <person name="Jenkins J."/>
            <person name="Lowry D."/>
            <person name="Mamidi S."/>
            <person name="Sreedasyam A."/>
            <person name="Weng X."/>
            <person name="Barry K."/>
            <person name="Bonette J."/>
            <person name="Campitelli B."/>
            <person name="Daum C."/>
            <person name="Gordon S."/>
            <person name="Gould B."/>
            <person name="Lipzen A."/>
            <person name="MacQueen A."/>
            <person name="Palacio-Mejia J."/>
            <person name="Plott C."/>
            <person name="Shakirov E."/>
            <person name="Shu S."/>
            <person name="Yoshinaga Y."/>
            <person name="Zane M."/>
            <person name="Rokhsar D."/>
            <person name="Grimwood J."/>
            <person name="Schmutz J."/>
            <person name="Juenger T."/>
        </authorList>
    </citation>
    <scope>NUCLEOTIDE SEQUENCE [LARGE SCALE GENOMIC DNA]</scope>
    <source>
        <strain evidence="3">cv. HAL2</strain>
    </source>
</reference>
<dbReference type="AlphaFoldDB" id="A0A2T7D295"/>
<feature type="region of interest" description="Disordered" evidence="1">
    <location>
        <begin position="61"/>
        <end position="117"/>
    </location>
</feature>
<evidence type="ECO:0000256" key="1">
    <source>
        <dbReference type="SAM" id="MobiDB-lite"/>
    </source>
</evidence>
<organism evidence="2 3">
    <name type="scientific">Panicum hallii var. hallii</name>
    <dbReference type="NCBI Taxonomy" id="1504633"/>
    <lineage>
        <taxon>Eukaryota</taxon>
        <taxon>Viridiplantae</taxon>
        <taxon>Streptophyta</taxon>
        <taxon>Embryophyta</taxon>
        <taxon>Tracheophyta</taxon>
        <taxon>Spermatophyta</taxon>
        <taxon>Magnoliopsida</taxon>
        <taxon>Liliopsida</taxon>
        <taxon>Poales</taxon>
        <taxon>Poaceae</taxon>
        <taxon>PACMAD clade</taxon>
        <taxon>Panicoideae</taxon>
        <taxon>Panicodae</taxon>
        <taxon>Paniceae</taxon>
        <taxon>Panicinae</taxon>
        <taxon>Panicum</taxon>
        <taxon>Panicum sect. Panicum</taxon>
    </lineage>
</organism>
<feature type="region of interest" description="Disordered" evidence="1">
    <location>
        <begin position="1"/>
        <end position="29"/>
    </location>
</feature>